<dbReference type="Gene3D" id="1.20.1250.20">
    <property type="entry name" value="MFS general substrate transporter like domains"/>
    <property type="match status" value="1"/>
</dbReference>
<keyword evidence="5 7" id="KW-0472">Membrane</keyword>
<accession>A0A8E2DZ24</accession>
<feature type="transmembrane region" description="Helical" evidence="7">
    <location>
        <begin position="317"/>
        <end position="336"/>
    </location>
</feature>
<dbReference type="Proteomes" id="UP000250266">
    <property type="component" value="Unassembled WGS sequence"/>
</dbReference>
<feature type="transmembrane region" description="Helical" evidence="7">
    <location>
        <begin position="450"/>
        <end position="472"/>
    </location>
</feature>
<protein>
    <submittedName>
        <fullName evidence="9">MFS general substrate transporter</fullName>
    </submittedName>
</protein>
<feature type="transmembrane region" description="Helical" evidence="7">
    <location>
        <begin position="57"/>
        <end position="81"/>
    </location>
</feature>
<feature type="transmembrane region" description="Helical" evidence="7">
    <location>
        <begin position="93"/>
        <end position="111"/>
    </location>
</feature>
<reference evidence="9 10" key="1">
    <citation type="journal article" date="2016" name="Nat. Commun.">
        <title>Ectomycorrhizal ecology is imprinted in the genome of the dominant symbiotic fungus Cenococcum geophilum.</title>
        <authorList>
            <consortium name="DOE Joint Genome Institute"/>
            <person name="Peter M."/>
            <person name="Kohler A."/>
            <person name="Ohm R.A."/>
            <person name="Kuo A."/>
            <person name="Krutzmann J."/>
            <person name="Morin E."/>
            <person name="Arend M."/>
            <person name="Barry K.W."/>
            <person name="Binder M."/>
            <person name="Choi C."/>
            <person name="Clum A."/>
            <person name="Copeland A."/>
            <person name="Grisel N."/>
            <person name="Haridas S."/>
            <person name="Kipfer T."/>
            <person name="LaButti K."/>
            <person name="Lindquist E."/>
            <person name="Lipzen A."/>
            <person name="Maire R."/>
            <person name="Meier B."/>
            <person name="Mihaltcheva S."/>
            <person name="Molinier V."/>
            <person name="Murat C."/>
            <person name="Poggeler S."/>
            <person name="Quandt C.A."/>
            <person name="Sperisen C."/>
            <person name="Tritt A."/>
            <person name="Tisserant E."/>
            <person name="Crous P.W."/>
            <person name="Henrissat B."/>
            <person name="Nehls U."/>
            <person name="Egli S."/>
            <person name="Spatafora J.W."/>
            <person name="Grigoriev I.V."/>
            <person name="Martin F.M."/>
        </authorList>
    </citation>
    <scope>NUCLEOTIDE SEQUENCE [LARGE SCALE GENOMIC DNA]</scope>
    <source>
        <strain evidence="9 10">CBS 459.81</strain>
    </source>
</reference>
<feature type="transmembrane region" description="Helical" evidence="7">
    <location>
        <begin position="210"/>
        <end position="235"/>
    </location>
</feature>
<feature type="transmembrane region" description="Helical" evidence="7">
    <location>
        <begin position="278"/>
        <end position="297"/>
    </location>
</feature>
<dbReference type="Pfam" id="PF07690">
    <property type="entry name" value="MFS_1"/>
    <property type="match status" value="1"/>
</dbReference>
<feature type="transmembrane region" description="Helical" evidence="7">
    <location>
        <begin position="412"/>
        <end position="438"/>
    </location>
</feature>
<feature type="transmembrane region" description="Helical" evidence="7">
    <location>
        <begin position="123"/>
        <end position="143"/>
    </location>
</feature>
<keyword evidence="3 7" id="KW-0812">Transmembrane</keyword>
<evidence type="ECO:0000256" key="4">
    <source>
        <dbReference type="ARBA" id="ARBA00022989"/>
    </source>
</evidence>
<dbReference type="SUPFAM" id="SSF103473">
    <property type="entry name" value="MFS general substrate transporter"/>
    <property type="match status" value="1"/>
</dbReference>
<feature type="transmembrane region" description="Helical" evidence="7">
    <location>
        <begin position="247"/>
        <end position="266"/>
    </location>
</feature>
<evidence type="ECO:0000256" key="5">
    <source>
        <dbReference type="ARBA" id="ARBA00023136"/>
    </source>
</evidence>
<dbReference type="PANTHER" id="PTHR23501:SF191">
    <property type="entry name" value="VACUOLAR BASIC AMINO ACID TRANSPORTER 4"/>
    <property type="match status" value="1"/>
</dbReference>
<dbReference type="PROSITE" id="PS50850">
    <property type="entry name" value="MFS"/>
    <property type="match status" value="1"/>
</dbReference>
<comment type="subcellular location">
    <subcellularLocation>
        <location evidence="1">Endomembrane system</location>
        <topology evidence="1">Multi-pass membrane protein</topology>
    </subcellularLocation>
</comment>
<dbReference type="InterPro" id="IPR011701">
    <property type="entry name" value="MFS"/>
</dbReference>
<proteinExistence type="predicted"/>
<feature type="transmembrane region" description="Helical" evidence="7">
    <location>
        <begin position="517"/>
        <end position="538"/>
    </location>
</feature>
<dbReference type="PANTHER" id="PTHR23501">
    <property type="entry name" value="MAJOR FACILITATOR SUPERFAMILY"/>
    <property type="match status" value="1"/>
</dbReference>
<dbReference type="OrthoDB" id="3437016at2759"/>
<evidence type="ECO:0000313" key="9">
    <source>
        <dbReference type="EMBL" id="OCK74156.1"/>
    </source>
</evidence>
<feature type="transmembrane region" description="Helical" evidence="7">
    <location>
        <begin position="381"/>
        <end position="400"/>
    </location>
</feature>
<keyword evidence="10" id="KW-1185">Reference proteome</keyword>
<keyword evidence="2" id="KW-0813">Transport</keyword>
<feature type="transmembrane region" description="Helical" evidence="7">
    <location>
        <begin position="149"/>
        <end position="169"/>
    </location>
</feature>
<evidence type="ECO:0000256" key="1">
    <source>
        <dbReference type="ARBA" id="ARBA00004127"/>
    </source>
</evidence>
<evidence type="ECO:0000256" key="6">
    <source>
        <dbReference type="SAM" id="MobiDB-lite"/>
    </source>
</evidence>
<feature type="transmembrane region" description="Helical" evidence="7">
    <location>
        <begin position="181"/>
        <end position="204"/>
    </location>
</feature>
<evidence type="ECO:0000256" key="3">
    <source>
        <dbReference type="ARBA" id="ARBA00022692"/>
    </source>
</evidence>
<feature type="transmembrane region" description="Helical" evidence="7">
    <location>
        <begin position="356"/>
        <end position="374"/>
    </location>
</feature>
<feature type="region of interest" description="Disordered" evidence="6">
    <location>
        <begin position="1"/>
        <end position="49"/>
    </location>
</feature>
<evidence type="ECO:0000259" key="8">
    <source>
        <dbReference type="PROSITE" id="PS50850"/>
    </source>
</evidence>
<dbReference type="GO" id="GO:0015174">
    <property type="term" value="F:basic amino acid transmembrane transporter activity"/>
    <property type="evidence" value="ECO:0007669"/>
    <property type="project" value="TreeGrafter"/>
</dbReference>
<feature type="domain" description="Major facilitator superfamily (MFS) profile" evidence="8">
    <location>
        <begin position="59"/>
        <end position="545"/>
    </location>
</feature>
<sequence length="552" mass="59223">MTTPVESEPQPPEPTEQTPLLRETPADNDTIERQDGEIEDTDESTPLVEEPSTGKAILVLSSIWVGVFLAALDSTIIATLSAPISTSFNSFTLLSWLASAYLIANAALQPLSGRLTDIFSRRTGLIFSNVFFAAGNLICGLAQDEWVIILGRVVAGMGGGGLTAISTFVTTDLIPLRKRGLWQGFGNICFGLGMGLGGIFGGWINDVWGWRYAFLIQVPFVILSGILVACIVKIPVKEKNMARIKRVDFLGALTLVATLVLLLLGLNSGGNIIPWTHPLVLITLPLSAVFLLLFIYVEDRIAAEPVIPVRLLLDRTVLCGCLTNWLATMASFMILYYGPIYFQVRGLSSTQAGARIIPLSIGTSIGSLGIGIITKLTGRYYLLNSVVEAISVLSLALIAGTFNINTPIAPPLVYFVLSGIGYGGMLTITLLALISAVDHEHQAVITSASYAFRSTGSTIGITIASAVFQNVLKAQLWKKFGDREGAAEVISRVRDSIAEIKNLPPGWTKGVLDSYMIALRGVWLAALGVGVLGALVSLGMREHVLHKNLARK</sequence>
<gene>
    <name evidence="9" type="ORF">K432DRAFT_410099</name>
</gene>
<keyword evidence="4 7" id="KW-1133">Transmembrane helix</keyword>
<organism evidence="9 10">
    <name type="scientific">Lepidopterella palustris CBS 459.81</name>
    <dbReference type="NCBI Taxonomy" id="1314670"/>
    <lineage>
        <taxon>Eukaryota</taxon>
        <taxon>Fungi</taxon>
        <taxon>Dikarya</taxon>
        <taxon>Ascomycota</taxon>
        <taxon>Pezizomycotina</taxon>
        <taxon>Dothideomycetes</taxon>
        <taxon>Pleosporomycetidae</taxon>
        <taxon>Mytilinidiales</taxon>
        <taxon>Argynnaceae</taxon>
        <taxon>Lepidopterella</taxon>
    </lineage>
</organism>
<dbReference type="EMBL" id="KV745545">
    <property type="protein sequence ID" value="OCK74156.1"/>
    <property type="molecule type" value="Genomic_DNA"/>
</dbReference>
<evidence type="ECO:0000313" key="10">
    <source>
        <dbReference type="Proteomes" id="UP000250266"/>
    </source>
</evidence>
<dbReference type="GO" id="GO:0000329">
    <property type="term" value="C:fungal-type vacuole membrane"/>
    <property type="evidence" value="ECO:0007669"/>
    <property type="project" value="TreeGrafter"/>
</dbReference>
<dbReference type="AlphaFoldDB" id="A0A8E2DZ24"/>
<evidence type="ECO:0000256" key="7">
    <source>
        <dbReference type="SAM" id="Phobius"/>
    </source>
</evidence>
<dbReference type="InterPro" id="IPR036259">
    <property type="entry name" value="MFS_trans_sf"/>
</dbReference>
<dbReference type="InterPro" id="IPR020846">
    <property type="entry name" value="MFS_dom"/>
</dbReference>
<name>A0A8E2DZ24_9PEZI</name>
<evidence type="ECO:0000256" key="2">
    <source>
        <dbReference type="ARBA" id="ARBA00022448"/>
    </source>
</evidence>
<dbReference type="GO" id="GO:0012505">
    <property type="term" value="C:endomembrane system"/>
    <property type="evidence" value="ECO:0007669"/>
    <property type="project" value="UniProtKB-SubCell"/>
</dbReference>